<dbReference type="EMBL" id="LSRX01000506">
    <property type="protein sequence ID" value="OLP95355.1"/>
    <property type="molecule type" value="Genomic_DNA"/>
</dbReference>
<dbReference type="AlphaFoldDB" id="A0A1Q9DJK0"/>
<sequence>MDNHKGLEQGALASCLLLAPQRCAKARRRQRVAQAAAVVAFEEQDFEQEEAEEAQEELELQPGVADVVIVITDPLGQEDTNRLPAVGDTVQFSSGAIAYVVALGDLCFAGVLTNAADEENTNKAYPGTVSF</sequence>
<reference evidence="1 2" key="1">
    <citation type="submission" date="2016-02" db="EMBL/GenBank/DDBJ databases">
        <title>Genome analysis of coral dinoflagellate symbionts highlights evolutionary adaptations to a symbiotic lifestyle.</title>
        <authorList>
            <person name="Aranda M."/>
            <person name="Li Y."/>
            <person name="Liew Y.J."/>
            <person name="Baumgarten S."/>
            <person name="Simakov O."/>
            <person name="Wilson M."/>
            <person name="Piel J."/>
            <person name="Ashoor H."/>
            <person name="Bougouffa S."/>
            <person name="Bajic V.B."/>
            <person name="Ryu T."/>
            <person name="Ravasi T."/>
            <person name="Bayer T."/>
            <person name="Micklem G."/>
            <person name="Kim H."/>
            <person name="Bhak J."/>
            <person name="Lajeunesse T.C."/>
            <person name="Voolstra C.R."/>
        </authorList>
    </citation>
    <scope>NUCLEOTIDE SEQUENCE [LARGE SCALE GENOMIC DNA]</scope>
    <source>
        <strain evidence="1 2">CCMP2467</strain>
    </source>
</reference>
<accession>A0A1Q9DJK0</accession>
<dbReference type="Proteomes" id="UP000186817">
    <property type="component" value="Unassembled WGS sequence"/>
</dbReference>
<evidence type="ECO:0000313" key="2">
    <source>
        <dbReference type="Proteomes" id="UP000186817"/>
    </source>
</evidence>
<organism evidence="1 2">
    <name type="scientific">Symbiodinium microadriaticum</name>
    <name type="common">Dinoflagellate</name>
    <name type="synonym">Zooxanthella microadriatica</name>
    <dbReference type="NCBI Taxonomy" id="2951"/>
    <lineage>
        <taxon>Eukaryota</taxon>
        <taxon>Sar</taxon>
        <taxon>Alveolata</taxon>
        <taxon>Dinophyceae</taxon>
        <taxon>Suessiales</taxon>
        <taxon>Symbiodiniaceae</taxon>
        <taxon>Symbiodinium</taxon>
    </lineage>
</organism>
<protein>
    <submittedName>
        <fullName evidence="1">Uncharacterized protein</fullName>
    </submittedName>
</protein>
<proteinExistence type="predicted"/>
<evidence type="ECO:0000313" key="1">
    <source>
        <dbReference type="EMBL" id="OLP95355.1"/>
    </source>
</evidence>
<name>A0A1Q9DJK0_SYMMI</name>
<gene>
    <name evidence="1" type="ORF">AK812_SmicGene22531</name>
</gene>
<comment type="caution">
    <text evidence="1">The sequence shown here is derived from an EMBL/GenBank/DDBJ whole genome shotgun (WGS) entry which is preliminary data.</text>
</comment>
<keyword evidence="2" id="KW-1185">Reference proteome</keyword>